<evidence type="ECO:0000313" key="4">
    <source>
        <dbReference type="Proteomes" id="UP000004594"/>
    </source>
</evidence>
<dbReference type="InterPro" id="IPR012677">
    <property type="entry name" value="Nucleotide-bd_a/b_plait_sf"/>
</dbReference>
<dbReference type="PANTHER" id="PTHR13633">
    <property type="entry name" value="MITOCHONDRIAL TRANSCRIPTION RESCUE FACTOR 1"/>
    <property type="match status" value="1"/>
</dbReference>
<dbReference type="GO" id="GO:0003723">
    <property type="term" value="F:RNA binding"/>
    <property type="evidence" value="ECO:0007669"/>
    <property type="project" value="UniProtKB-KW"/>
</dbReference>
<dbReference type="SMART" id="SM00363">
    <property type="entry name" value="S4"/>
    <property type="match status" value="1"/>
</dbReference>
<dbReference type="Pfam" id="PF17774">
    <property type="entry name" value="YlmH_RBD"/>
    <property type="match status" value="1"/>
</dbReference>
<reference evidence="3 4" key="1">
    <citation type="submission" date="2010-11" db="EMBL/GenBank/DDBJ databases">
        <authorList>
            <person name="Durkin A.S."/>
            <person name="Madupu R."/>
            <person name="Torralba M."/>
            <person name="Gillis M."/>
            <person name="Methe B."/>
            <person name="Sutton G."/>
            <person name="Nelson K.E."/>
        </authorList>
    </citation>
    <scope>NUCLEOTIDE SEQUENCE [LARGE SCALE GENOMIC DNA]</scope>
    <source>
        <strain evidence="3 4">UPII 345-E</strain>
    </source>
</reference>
<evidence type="ECO:0000259" key="2">
    <source>
        <dbReference type="SMART" id="SM00363"/>
    </source>
</evidence>
<dbReference type="SUPFAM" id="SSF55174">
    <property type="entry name" value="Alpha-L RNA-binding motif"/>
    <property type="match status" value="1"/>
</dbReference>
<evidence type="ECO:0000256" key="1">
    <source>
        <dbReference type="PROSITE-ProRule" id="PRU00182"/>
    </source>
</evidence>
<gene>
    <name evidence="3" type="ORF">HMPREF9220_1292</name>
</gene>
<dbReference type="Pfam" id="PF01479">
    <property type="entry name" value="S4"/>
    <property type="match status" value="1"/>
</dbReference>
<proteinExistence type="predicted"/>
<organism evidence="3 4">
    <name type="scientific">Dialister micraerophilus UPII 345-E</name>
    <dbReference type="NCBI Taxonomy" id="910314"/>
    <lineage>
        <taxon>Bacteria</taxon>
        <taxon>Bacillati</taxon>
        <taxon>Bacillota</taxon>
        <taxon>Negativicutes</taxon>
        <taxon>Veillonellales</taxon>
        <taxon>Veillonellaceae</taxon>
        <taxon>Dialister</taxon>
    </lineage>
</organism>
<dbReference type="Gene3D" id="3.30.70.330">
    <property type="match status" value="1"/>
</dbReference>
<dbReference type="InterPro" id="IPR040591">
    <property type="entry name" value="RqcP2_RBD"/>
</dbReference>
<dbReference type="Gene3D" id="3.30.1370.160">
    <property type="match status" value="1"/>
</dbReference>
<dbReference type="Gene3D" id="3.10.290.10">
    <property type="entry name" value="RNA-binding S4 domain"/>
    <property type="match status" value="1"/>
</dbReference>
<dbReference type="CDD" id="cd00165">
    <property type="entry name" value="S4"/>
    <property type="match status" value="1"/>
</dbReference>
<dbReference type="PROSITE" id="PS50889">
    <property type="entry name" value="S4"/>
    <property type="match status" value="1"/>
</dbReference>
<dbReference type="PANTHER" id="PTHR13633:SF3">
    <property type="entry name" value="MITOCHONDRIAL TRANSCRIPTION RESCUE FACTOR 1"/>
    <property type="match status" value="1"/>
</dbReference>
<evidence type="ECO:0000313" key="3">
    <source>
        <dbReference type="EMBL" id="EFR43331.1"/>
    </source>
</evidence>
<keyword evidence="1" id="KW-0694">RNA-binding</keyword>
<accession>E4L7E3</accession>
<comment type="caution">
    <text evidence="3">The sequence shown here is derived from an EMBL/GenBank/DDBJ whole genome shotgun (WGS) entry which is preliminary data.</text>
</comment>
<protein>
    <submittedName>
        <fullName evidence="3">S4 domain protein</fullName>
    </submittedName>
</protein>
<dbReference type="AlphaFoldDB" id="E4L7E3"/>
<dbReference type="InterPro" id="IPR002942">
    <property type="entry name" value="S4_RNA-bd"/>
</dbReference>
<sequence>MKEREKIINFFSSSGDEAKEMAIRLVDLAESVERGRPFTVSSFMSPLSIQIGQTIAAHMKTVTSSYNGGYHEAERVKVAFQSNDYGGKVNYEISLLSVTWDDRFRLIGHRDVLGSLMGLGIEREVLGDILMQGTQAQILVDGKMSEYIKSNFTKVAMVPVQVEEIPLEELKVPEQKAKEIRAMVASMRLDAVGAAGFGLSRTKMVQMIDGDRVQVNWQSAKSVSQTVKVKDIISIRGKGRIEIEEITGKSRKGRTGLLINRFK</sequence>
<dbReference type="OrthoDB" id="9812787at2"/>
<feature type="domain" description="RNA-binding S4" evidence="2">
    <location>
        <begin position="187"/>
        <end position="247"/>
    </location>
</feature>
<dbReference type="InterPro" id="IPR036986">
    <property type="entry name" value="S4_RNA-bd_sf"/>
</dbReference>
<name>E4L7E3_9FIRM</name>
<dbReference type="eggNOG" id="COG2302">
    <property type="taxonomic scope" value="Bacteria"/>
</dbReference>
<dbReference type="Proteomes" id="UP000004594">
    <property type="component" value="Unassembled WGS sequence"/>
</dbReference>
<dbReference type="EMBL" id="AENT01000001">
    <property type="protein sequence ID" value="EFR43331.1"/>
    <property type="molecule type" value="Genomic_DNA"/>
</dbReference>
<dbReference type="RefSeq" id="WP_007553660.1">
    <property type="nucleotide sequence ID" value="NZ_AENT01000001.1"/>
</dbReference>